<gene>
    <name evidence="2" type="ordered locus">Rumal_4011</name>
</gene>
<dbReference type="EMBL" id="CP002407">
    <property type="protein sequence ID" value="ADU24432.1"/>
    <property type="molecule type" value="Genomic_DNA"/>
</dbReference>
<accession>E6UL86</accession>
<reference evidence="3" key="1">
    <citation type="journal article" date="2011" name="J. Bacteriol.">
        <title>Complete genome of the cellulolytic ruminal bacterium Ruminococcus albus 7.</title>
        <authorList>
            <person name="Suen G."/>
            <person name="Stevenson D.M."/>
            <person name="Bruce D.C."/>
            <person name="Chertkov O."/>
            <person name="Copeland A."/>
            <person name="Cheng J.F."/>
            <person name="Detter C."/>
            <person name="Detter J.C."/>
            <person name="Goodwin L.A."/>
            <person name="Han C.S."/>
            <person name="Hauser L.J."/>
            <person name="Ivanova N.N."/>
            <person name="Kyrpides N.C."/>
            <person name="Land M.L."/>
            <person name="Lapidus A."/>
            <person name="Lucas S."/>
            <person name="Ovchinnikova G."/>
            <person name="Pitluck S."/>
            <person name="Tapia R."/>
            <person name="Woyke T."/>
            <person name="Boyum J."/>
            <person name="Mead D."/>
            <person name="Weimer P.J."/>
        </authorList>
    </citation>
    <scope>NUCLEOTIDE SEQUENCE [LARGE SCALE GENOMIC DNA]</scope>
    <source>
        <strain evidence="3">ATCC 27210 / DSM 20455 / JCM 14654 / NCDO 2250 / 7</strain>
        <plasmid evidence="3">pRUMAL04</plasmid>
    </source>
</reference>
<evidence type="ECO:0000313" key="2">
    <source>
        <dbReference type="EMBL" id="ADU24432.1"/>
    </source>
</evidence>
<proteinExistence type="predicted"/>
<dbReference type="SMART" id="SM00465">
    <property type="entry name" value="GIYc"/>
    <property type="match status" value="1"/>
</dbReference>
<name>E6UL86_RUMA7</name>
<keyword evidence="2" id="KW-0614">Plasmid</keyword>
<dbReference type="AlphaFoldDB" id="E6UL86"/>
<dbReference type="Proteomes" id="UP000006919">
    <property type="component" value="Plasmid pRUMAL04"/>
</dbReference>
<evidence type="ECO:0000313" key="3">
    <source>
        <dbReference type="Proteomes" id="UP000006919"/>
    </source>
</evidence>
<geneLocation type="plasmid" evidence="2 3">
    <name>pRUMAL04</name>
</geneLocation>
<dbReference type="SUPFAM" id="SSF82771">
    <property type="entry name" value="GIY-YIG endonuclease"/>
    <property type="match status" value="1"/>
</dbReference>
<dbReference type="InterPro" id="IPR000305">
    <property type="entry name" value="GIY-YIG_endonuc"/>
</dbReference>
<dbReference type="PROSITE" id="PS50164">
    <property type="entry name" value="GIY_YIG"/>
    <property type="match status" value="1"/>
</dbReference>
<organism evidence="2 3">
    <name type="scientific">Ruminococcus albus (strain ATCC 27210 / DSM 20455 / JCM 14654 / NCDO 2250 / 7)</name>
    <dbReference type="NCBI Taxonomy" id="697329"/>
    <lineage>
        <taxon>Bacteria</taxon>
        <taxon>Bacillati</taxon>
        <taxon>Bacillota</taxon>
        <taxon>Clostridia</taxon>
        <taxon>Eubacteriales</taxon>
        <taxon>Oscillospiraceae</taxon>
        <taxon>Ruminococcus</taxon>
    </lineage>
</organism>
<dbReference type="InterPro" id="IPR035901">
    <property type="entry name" value="GIY-YIG_endonuc_sf"/>
</dbReference>
<dbReference type="HOGENOM" id="CLU_1863701_0_0_9"/>
<dbReference type="Pfam" id="PF01541">
    <property type="entry name" value="GIY-YIG"/>
    <property type="match status" value="1"/>
</dbReference>
<dbReference type="Gene3D" id="3.40.1440.10">
    <property type="entry name" value="GIY-YIG endonuclease"/>
    <property type="match status" value="1"/>
</dbReference>
<dbReference type="OrthoDB" id="2081062at2"/>
<evidence type="ECO:0000259" key="1">
    <source>
        <dbReference type="PROSITE" id="PS50164"/>
    </source>
</evidence>
<dbReference type="RefSeq" id="WP_013483968.1">
    <property type="nucleotide sequence ID" value="NC_014827.1"/>
</dbReference>
<protein>
    <submittedName>
        <fullName evidence="2">Excinuclease ABC C subunit domain protein</fullName>
    </submittedName>
</protein>
<sequence length="137" mass="16591">MLRDFQLEALKEWYRIKALGLDDIIYEPNCILYDRSPYIYLFYNNNNIVIYVGHTQNIANRMSKHIEESPFWEEVSYIMCAETPNLNSLADYERYYIQKYKPKYNKRGFKKPPYLPDMVALDFIEYKGKEVLNYVKK</sequence>
<feature type="domain" description="GIY-YIG" evidence="1">
    <location>
        <begin position="35"/>
        <end position="106"/>
    </location>
</feature>
<dbReference type="KEGG" id="ral:Rumal_4011"/>